<dbReference type="Pfam" id="PF00144">
    <property type="entry name" value="Beta-lactamase"/>
    <property type="match status" value="1"/>
</dbReference>
<dbReference type="InterPro" id="IPR050789">
    <property type="entry name" value="Diverse_Enzym_Activities"/>
</dbReference>
<keyword evidence="3" id="KW-0378">Hydrolase</keyword>
<organism evidence="3 4">
    <name type="scientific">Caulobacter ginsengisoli</name>
    <dbReference type="NCBI Taxonomy" id="400775"/>
    <lineage>
        <taxon>Bacteria</taxon>
        <taxon>Pseudomonadati</taxon>
        <taxon>Pseudomonadota</taxon>
        <taxon>Alphaproteobacteria</taxon>
        <taxon>Caulobacterales</taxon>
        <taxon>Caulobacteraceae</taxon>
        <taxon>Caulobacter</taxon>
    </lineage>
</organism>
<dbReference type="EC" id="3.5.1.46" evidence="3"/>
<keyword evidence="4" id="KW-1185">Reference proteome</keyword>
<evidence type="ECO:0000313" key="3">
    <source>
        <dbReference type="EMBL" id="MDQ0463761.1"/>
    </source>
</evidence>
<dbReference type="InterPro" id="IPR001466">
    <property type="entry name" value="Beta-lactam-related"/>
</dbReference>
<dbReference type="RefSeq" id="WP_307347925.1">
    <property type="nucleotide sequence ID" value="NZ_JAUSVS010000002.1"/>
</dbReference>
<protein>
    <submittedName>
        <fullName evidence="3">CubicO group peptidase (Beta-lactamase class C family)</fullName>
        <ecNumber evidence="3">3.5.1.46</ecNumber>
    </submittedName>
</protein>
<proteinExistence type="predicted"/>
<evidence type="ECO:0000256" key="1">
    <source>
        <dbReference type="SAM" id="SignalP"/>
    </source>
</evidence>
<dbReference type="PANTHER" id="PTHR43283">
    <property type="entry name" value="BETA-LACTAMASE-RELATED"/>
    <property type="match status" value="1"/>
</dbReference>
<feature type="chain" id="PRO_5045252203" evidence="1">
    <location>
        <begin position="24"/>
        <end position="467"/>
    </location>
</feature>
<feature type="signal peptide" evidence="1">
    <location>
        <begin position="1"/>
        <end position="23"/>
    </location>
</feature>
<evidence type="ECO:0000313" key="4">
    <source>
        <dbReference type="Proteomes" id="UP001228905"/>
    </source>
</evidence>
<reference evidence="3 4" key="1">
    <citation type="submission" date="2023-07" db="EMBL/GenBank/DDBJ databases">
        <title>Genomic Encyclopedia of Type Strains, Phase IV (KMG-IV): sequencing the most valuable type-strain genomes for metagenomic binning, comparative biology and taxonomic classification.</title>
        <authorList>
            <person name="Goeker M."/>
        </authorList>
    </citation>
    <scope>NUCLEOTIDE SEQUENCE [LARGE SCALE GENOMIC DNA]</scope>
    <source>
        <strain evidence="3 4">DSM 18695</strain>
    </source>
</reference>
<name>A0ABU0IP33_9CAUL</name>
<sequence>MRTKLLMTGAAILLAGCGSLSPARFVATGTGLVSHQLCSEVFIGGRDPETAYSQALAPLLGPMSGLTRWRIDRRAGTAEASLAGAGRQRAVYRGGLGCVRADDGPAWAGAMAARTPRPEALPMTPPLLAAIAGAEVVEPQNPALQAAVDRAFAEPARGPRHNTQAVVVVRHGRIIAERYAHGIGPETPLTGWSMSKSLTNAMVGVLVRQGRLSVTAPAAISEWAGKGDPRGAITLEQLLRMESGLDGGQSLRASLGNGFDPAAQVLFDEPDMGAYAARRRLKAPPGSVFAYTDISYALVSRIVRDASGGDAAGVMAMARRELFEPLGMSRVTLEFDAAGTPLGGSHFWAPARDWARLGLLYLNDGMVGGRRILPEGWVEWSTRQTPGSGQVGYGAGFWTNRGASEGASRRIGWGMPADAYLAKGSFGQHVVIVPSADLVVVRMGPSFDRWNEIDEVSRLVKDVIAAG</sequence>
<keyword evidence="1" id="KW-0732">Signal</keyword>
<accession>A0ABU0IP33</accession>
<dbReference type="SUPFAM" id="SSF56601">
    <property type="entry name" value="beta-lactamase/transpeptidase-like"/>
    <property type="match status" value="1"/>
</dbReference>
<dbReference type="InterPro" id="IPR012338">
    <property type="entry name" value="Beta-lactam/transpept-like"/>
</dbReference>
<dbReference type="GO" id="GO:0019875">
    <property type="term" value="F:6-aminohexanoate-dimer hydrolase activity"/>
    <property type="evidence" value="ECO:0007669"/>
    <property type="project" value="UniProtKB-EC"/>
</dbReference>
<dbReference type="Proteomes" id="UP001228905">
    <property type="component" value="Unassembled WGS sequence"/>
</dbReference>
<dbReference type="Gene3D" id="3.40.710.10">
    <property type="entry name" value="DD-peptidase/beta-lactamase superfamily"/>
    <property type="match status" value="1"/>
</dbReference>
<dbReference type="PROSITE" id="PS51257">
    <property type="entry name" value="PROKAR_LIPOPROTEIN"/>
    <property type="match status" value="1"/>
</dbReference>
<dbReference type="EMBL" id="JAUSVS010000002">
    <property type="protein sequence ID" value="MDQ0463761.1"/>
    <property type="molecule type" value="Genomic_DNA"/>
</dbReference>
<evidence type="ECO:0000259" key="2">
    <source>
        <dbReference type="Pfam" id="PF00144"/>
    </source>
</evidence>
<feature type="domain" description="Beta-lactamase-related" evidence="2">
    <location>
        <begin position="159"/>
        <end position="443"/>
    </location>
</feature>
<comment type="caution">
    <text evidence="3">The sequence shown here is derived from an EMBL/GenBank/DDBJ whole genome shotgun (WGS) entry which is preliminary data.</text>
</comment>
<dbReference type="PANTHER" id="PTHR43283:SF7">
    <property type="entry name" value="BETA-LACTAMASE-RELATED DOMAIN-CONTAINING PROTEIN"/>
    <property type="match status" value="1"/>
</dbReference>
<gene>
    <name evidence="3" type="ORF">QO010_001532</name>
</gene>